<dbReference type="InterPro" id="IPR010982">
    <property type="entry name" value="Lambda_DNA-bd_dom_sf"/>
</dbReference>
<dbReference type="SUPFAM" id="SSF47413">
    <property type="entry name" value="lambda repressor-like DNA-binding domains"/>
    <property type="match status" value="1"/>
</dbReference>
<dbReference type="InterPro" id="IPR001387">
    <property type="entry name" value="Cro/C1-type_HTH"/>
</dbReference>
<dbReference type="Pfam" id="PF01381">
    <property type="entry name" value="HTH_3"/>
    <property type="match status" value="1"/>
</dbReference>
<dbReference type="RefSeq" id="WP_281734544.1">
    <property type="nucleotide sequence ID" value="NZ_JAKETQ010000001.1"/>
</dbReference>
<name>A0AA41UBK2_9HYPH</name>
<sequence>MDTKLDPIPPGEILLEEFLHPLGVSQNRLASDIDVPVSRIAGIIKGTRAITADTALRLAEYFGTSPEMWLALQAEYEVRVARATYWPEAKARIRGRVA</sequence>
<evidence type="ECO:0000259" key="2">
    <source>
        <dbReference type="PROSITE" id="PS50943"/>
    </source>
</evidence>
<keyword evidence="1" id="KW-0238">DNA-binding</keyword>
<gene>
    <name evidence="3" type="ORF">ML536_00260</name>
</gene>
<dbReference type="Gene3D" id="1.10.260.40">
    <property type="entry name" value="lambda repressor-like DNA-binding domains"/>
    <property type="match status" value="1"/>
</dbReference>
<dbReference type="PROSITE" id="PS50943">
    <property type="entry name" value="HTH_CROC1"/>
    <property type="match status" value="1"/>
</dbReference>
<dbReference type="Proteomes" id="UP001156140">
    <property type="component" value="Unassembled WGS sequence"/>
</dbReference>
<evidence type="ECO:0000313" key="4">
    <source>
        <dbReference type="Proteomes" id="UP001156140"/>
    </source>
</evidence>
<evidence type="ECO:0000256" key="1">
    <source>
        <dbReference type="ARBA" id="ARBA00023125"/>
    </source>
</evidence>
<dbReference type="EMBL" id="JALAZD010000001">
    <property type="protein sequence ID" value="MCI0125249.1"/>
    <property type="molecule type" value="Genomic_DNA"/>
</dbReference>
<dbReference type="PANTHER" id="PTHR36924">
    <property type="entry name" value="ANTITOXIN HIGA-1"/>
    <property type="match status" value="1"/>
</dbReference>
<protein>
    <submittedName>
        <fullName evidence="3">HigA family addiction module antitoxin</fullName>
    </submittedName>
</protein>
<dbReference type="NCBIfam" id="TIGR02607">
    <property type="entry name" value="antidote_HigA"/>
    <property type="match status" value="1"/>
</dbReference>
<comment type="caution">
    <text evidence="3">The sequence shown here is derived from an EMBL/GenBank/DDBJ whole genome shotgun (WGS) entry which is preliminary data.</text>
</comment>
<proteinExistence type="predicted"/>
<accession>A0AA41UBK2</accession>
<dbReference type="SMART" id="SM00530">
    <property type="entry name" value="HTH_XRE"/>
    <property type="match status" value="1"/>
</dbReference>
<dbReference type="PANTHER" id="PTHR36924:SF1">
    <property type="entry name" value="ANTITOXIN HIGA-1"/>
    <property type="match status" value="1"/>
</dbReference>
<feature type="domain" description="HTH cro/C1-type" evidence="2">
    <location>
        <begin position="22"/>
        <end position="69"/>
    </location>
</feature>
<keyword evidence="4" id="KW-1185">Reference proteome</keyword>
<dbReference type="InterPro" id="IPR013430">
    <property type="entry name" value="Toxin_antidote_HigA"/>
</dbReference>
<organism evidence="3 4">
    <name type="scientific">Paradevosia shaoguanensis</name>
    <dbReference type="NCBI Taxonomy" id="1335043"/>
    <lineage>
        <taxon>Bacteria</taxon>
        <taxon>Pseudomonadati</taxon>
        <taxon>Pseudomonadota</taxon>
        <taxon>Alphaproteobacteria</taxon>
        <taxon>Hyphomicrobiales</taxon>
        <taxon>Devosiaceae</taxon>
        <taxon>Paradevosia</taxon>
    </lineage>
</organism>
<evidence type="ECO:0000313" key="3">
    <source>
        <dbReference type="EMBL" id="MCI0125249.1"/>
    </source>
</evidence>
<reference evidence="3" key="1">
    <citation type="submission" date="2022-03" db="EMBL/GenBank/DDBJ databases">
        <title>The complete genome sequence of a Methyloterrigena soli.</title>
        <authorList>
            <person name="Zi Z."/>
        </authorList>
    </citation>
    <scope>NUCLEOTIDE SEQUENCE</scope>
    <source>
        <strain evidence="3">M48</strain>
    </source>
</reference>
<dbReference type="GO" id="GO:0003677">
    <property type="term" value="F:DNA binding"/>
    <property type="evidence" value="ECO:0007669"/>
    <property type="project" value="UniProtKB-KW"/>
</dbReference>
<dbReference type="CDD" id="cd00093">
    <property type="entry name" value="HTH_XRE"/>
    <property type="match status" value="1"/>
</dbReference>
<dbReference type="AlphaFoldDB" id="A0AA41UBK2"/>